<evidence type="ECO:0000313" key="3">
    <source>
        <dbReference type="Proteomes" id="UP001177670"/>
    </source>
</evidence>
<feature type="transmembrane region" description="Helical" evidence="1">
    <location>
        <begin position="126"/>
        <end position="148"/>
    </location>
</feature>
<evidence type="ECO:0000313" key="2">
    <source>
        <dbReference type="EMBL" id="KAK1124309.1"/>
    </source>
</evidence>
<dbReference type="EMBL" id="JAHYIQ010000018">
    <property type="protein sequence ID" value="KAK1124309.1"/>
    <property type="molecule type" value="Genomic_DNA"/>
</dbReference>
<reference evidence="2" key="1">
    <citation type="submission" date="2021-10" db="EMBL/GenBank/DDBJ databases">
        <title>Melipona bicolor Genome sequencing and assembly.</title>
        <authorList>
            <person name="Araujo N.S."/>
            <person name="Arias M.C."/>
        </authorList>
    </citation>
    <scope>NUCLEOTIDE SEQUENCE</scope>
    <source>
        <strain evidence="2">USP_2M_L1-L4_2017</strain>
        <tissue evidence="2">Whole body</tissue>
    </source>
</reference>
<keyword evidence="1" id="KW-0812">Transmembrane</keyword>
<proteinExistence type="predicted"/>
<gene>
    <name evidence="2" type="ORF">K0M31_006680</name>
</gene>
<organism evidence="2 3">
    <name type="scientific">Melipona bicolor</name>
    <dbReference type="NCBI Taxonomy" id="60889"/>
    <lineage>
        <taxon>Eukaryota</taxon>
        <taxon>Metazoa</taxon>
        <taxon>Ecdysozoa</taxon>
        <taxon>Arthropoda</taxon>
        <taxon>Hexapoda</taxon>
        <taxon>Insecta</taxon>
        <taxon>Pterygota</taxon>
        <taxon>Neoptera</taxon>
        <taxon>Endopterygota</taxon>
        <taxon>Hymenoptera</taxon>
        <taxon>Apocrita</taxon>
        <taxon>Aculeata</taxon>
        <taxon>Apoidea</taxon>
        <taxon>Anthophila</taxon>
        <taxon>Apidae</taxon>
        <taxon>Melipona</taxon>
    </lineage>
</organism>
<name>A0AA40FS25_9HYME</name>
<accession>A0AA40FS25</accession>
<keyword evidence="3" id="KW-1185">Reference proteome</keyword>
<dbReference type="AlphaFoldDB" id="A0AA40FS25"/>
<evidence type="ECO:0000256" key="1">
    <source>
        <dbReference type="SAM" id="Phobius"/>
    </source>
</evidence>
<keyword evidence="1" id="KW-1133">Transmembrane helix</keyword>
<sequence length="177" mass="19919">MKFSLTINHGFLTRKFKANYSSLNETDMKEMKLDCAQSSENEILRIFQALSLSTCMLLVNYHSVRYGQTEYSILDNGEITEGYTHKAVITLSLGYSMPYAIISFLAIGMLIYSLVSENPVWSLPSIILYLADFVCGISEAIVAIWLFVSHFPISTLEKFGCGSVFFDCTNRELSNEA</sequence>
<feature type="transmembrane region" description="Helical" evidence="1">
    <location>
        <begin position="93"/>
        <end position="114"/>
    </location>
</feature>
<dbReference type="Proteomes" id="UP001177670">
    <property type="component" value="Unassembled WGS sequence"/>
</dbReference>
<keyword evidence="1" id="KW-0472">Membrane</keyword>
<protein>
    <submittedName>
        <fullName evidence="2">Uncharacterized protein</fullName>
    </submittedName>
</protein>
<comment type="caution">
    <text evidence="2">The sequence shown here is derived from an EMBL/GenBank/DDBJ whole genome shotgun (WGS) entry which is preliminary data.</text>
</comment>